<comment type="caution">
    <text evidence="1">The sequence shown here is derived from an EMBL/GenBank/DDBJ whole genome shotgun (WGS) entry which is preliminary data.</text>
</comment>
<evidence type="ECO:0000313" key="1">
    <source>
        <dbReference type="EMBL" id="KAK8855823.1"/>
    </source>
</evidence>
<keyword evidence="2" id="KW-1185">Reference proteome</keyword>
<dbReference type="Proteomes" id="UP001390339">
    <property type="component" value="Unassembled WGS sequence"/>
</dbReference>
<sequence length="66" mass="7565">MARFPKFWASVLLVKVKVKVQYCKVNVLPNPAKSFSSKSSSFSAPLLLQKKRIHLVQKKWVTDYVA</sequence>
<evidence type="ECO:0000313" key="2">
    <source>
        <dbReference type="Proteomes" id="UP001390339"/>
    </source>
</evidence>
<reference evidence="1 2" key="1">
    <citation type="journal article" date="2024" name="IMA Fungus">
        <title>Apiospora arundinis, a panoply of carbohydrate-active enzymes and secondary metabolites.</title>
        <authorList>
            <person name="Sorensen T."/>
            <person name="Petersen C."/>
            <person name="Muurmann A.T."/>
            <person name="Christiansen J.V."/>
            <person name="Brundto M.L."/>
            <person name="Overgaard C.K."/>
            <person name="Boysen A.T."/>
            <person name="Wollenberg R.D."/>
            <person name="Larsen T.O."/>
            <person name="Sorensen J.L."/>
            <person name="Nielsen K.L."/>
            <person name="Sondergaard T.E."/>
        </authorList>
    </citation>
    <scope>NUCLEOTIDE SEQUENCE [LARGE SCALE GENOMIC DNA]</scope>
    <source>
        <strain evidence="1 2">AAU 773</strain>
    </source>
</reference>
<gene>
    <name evidence="1" type="ORF">PGQ11_011735</name>
</gene>
<dbReference type="EMBL" id="JAPCWZ010000007">
    <property type="protein sequence ID" value="KAK8855823.1"/>
    <property type="molecule type" value="Genomic_DNA"/>
</dbReference>
<proteinExistence type="predicted"/>
<accession>A0ABR2I0I5</accession>
<protein>
    <submittedName>
        <fullName evidence="1">Uncharacterized protein</fullName>
    </submittedName>
</protein>
<name>A0ABR2I0I5_9PEZI</name>
<organism evidence="1 2">
    <name type="scientific">Apiospora arundinis</name>
    <dbReference type="NCBI Taxonomy" id="335852"/>
    <lineage>
        <taxon>Eukaryota</taxon>
        <taxon>Fungi</taxon>
        <taxon>Dikarya</taxon>
        <taxon>Ascomycota</taxon>
        <taxon>Pezizomycotina</taxon>
        <taxon>Sordariomycetes</taxon>
        <taxon>Xylariomycetidae</taxon>
        <taxon>Amphisphaeriales</taxon>
        <taxon>Apiosporaceae</taxon>
        <taxon>Apiospora</taxon>
    </lineage>
</organism>